<dbReference type="EMBL" id="LSSN01001294">
    <property type="protein sequence ID" value="OMJ20224.1"/>
    <property type="molecule type" value="Genomic_DNA"/>
</dbReference>
<evidence type="ECO:0000259" key="3">
    <source>
        <dbReference type="PROSITE" id="PS50158"/>
    </source>
</evidence>
<feature type="domain" description="CCHC-type" evidence="3">
    <location>
        <begin position="237"/>
        <end position="251"/>
    </location>
</feature>
<evidence type="ECO:0000256" key="2">
    <source>
        <dbReference type="SAM" id="MobiDB-lite"/>
    </source>
</evidence>
<evidence type="ECO:0000313" key="5">
    <source>
        <dbReference type="Proteomes" id="UP000187283"/>
    </source>
</evidence>
<keyword evidence="5" id="KW-1185">Reference proteome</keyword>
<reference evidence="4 5" key="1">
    <citation type="submission" date="2017-01" db="EMBL/GenBank/DDBJ databases">
        <authorList>
            <person name="Mah S.A."/>
            <person name="Swanson W.J."/>
            <person name="Moy G.W."/>
            <person name="Vacquier V.D."/>
        </authorList>
    </citation>
    <scope>NUCLEOTIDE SEQUENCE [LARGE SCALE GENOMIC DNA]</scope>
    <source>
        <strain evidence="4 5">GSMNP</strain>
    </source>
</reference>
<feature type="compositionally biased region" description="Acidic residues" evidence="2">
    <location>
        <begin position="393"/>
        <end position="411"/>
    </location>
</feature>
<dbReference type="AlphaFoldDB" id="A0A1R1Y0A0"/>
<accession>A0A1R1Y0A0</accession>
<keyword evidence="1" id="KW-0863">Zinc-finger</keyword>
<gene>
    <name evidence="4" type="ORF">AYI70_g4249</name>
</gene>
<keyword evidence="1" id="KW-0479">Metal-binding</keyword>
<dbReference type="GO" id="GO:0003676">
    <property type="term" value="F:nucleic acid binding"/>
    <property type="evidence" value="ECO:0007669"/>
    <property type="project" value="InterPro"/>
</dbReference>
<protein>
    <recommendedName>
        <fullName evidence="3">CCHC-type domain-containing protein</fullName>
    </recommendedName>
</protein>
<dbReference type="PROSITE" id="PS50158">
    <property type="entry name" value="ZF_CCHC"/>
    <property type="match status" value="1"/>
</dbReference>
<dbReference type="GO" id="GO:0008270">
    <property type="term" value="F:zinc ion binding"/>
    <property type="evidence" value="ECO:0007669"/>
    <property type="project" value="UniProtKB-KW"/>
</dbReference>
<dbReference type="Proteomes" id="UP000187283">
    <property type="component" value="Unassembled WGS sequence"/>
</dbReference>
<evidence type="ECO:0000313" key="4">
    <source>
        <dbReference type="EMBL" id="OMJ20224.1"/>
    </source>
</evidence>
<name>A0A1R1Y0A0_9FUNG</name>
<feature type="non-terminal residue" evidence="4">
    <location>
        <position position="462"/>
    </location>
</feature>
<feature type="region of interest" description="Disordered" evidence="2">
    <location>
        <begin position="386"/>
        <end position="413"/>
    </location>
</feature>
<dbReference type="OrthoDB" id="10389151at2759"/>
<evidence type="ECO:0000256" key="1">
    <source>
        <dbReference type="PROSITE-ProRule" id="PRU00047"/>
    </source>
</evidence>
<proteinExistence type="predicted"/>
<comment type="caution">
    <text evidence="4">The sequence shown here is derived from an EMBL/GenBank/DDBJ whole genome shotgun (WGS) entry which is preliminary data.</text>
</comment>
<keyword evidence="1" id="KW-0862">Zinc</keyword>
<dbReference type="InterPro" id="IPR001878">
    <property type="entry name" value="Znf_CCHC"/>
</dbReference>
<sequence>MSTKNERINTDLFPRKFSDSEDDVKIIDIWTNRFSTTVTLNAIDETKAVDLSKLWTEGPAVEWHNDLEAMSDTKGWTLKDWLGKLKSKFVKKIDQKGNIFTLLEFKKEGTEYMDTFNNRFRKYVSTIPVEMRTDGLVRKICTDILLEIDRDLWWSCTKLEEKTSLEMLMKKTSEIMEIKDIARITKQTTSSKSKGGFTESDRDAMQIRIDNLTKQMCQMALLTQKEVPKRYYSEVTCYNCNKKGHTNRICKALPAVTEAVKGTNLEKKVMIAMKSKENIKINYGGVSSKRPRLVHILNNESNQTHMDYNKIVNLPRLGSVKKSQKKKKRTTGNKVAPNTEWAKRVLESQAPISLKEFFSLKPKLIKDFIKSLQQFEKKKDRGILYAEYPPSDTDSESNEDSGSESDEDEEVPPLSYLTTYVNKEPIPLFLDPGAAYSIISAELLKSLRLYAVNLKAPIKIKP</sequence>
<organism evidence="4 5">
    <name type="scientific">Smittium culicis</name>
    <dbReference type="NCBI Taxonomy" id="133412"/>
    <lineage>
        <taxon>Eukaryota</taxon>
        <taxon>Fungi</taxon>
        <taxon>Fungi incertae sedis</taxon>
        <taxon>Zoopagomycota</taxon>
        <taxon>Kickxellomycotina</taxon>
        <taxon>Harpellomycetes</taxon>
        <taxon>Harpellales</taxon>
        <taxon>Legeriomycetaceae</taxon>
        <taxon>Smittium</taxon>
    </lineage>
</organism>